<dbReference type="InterPro" id="IPR012337">
    <property type="entry name" value="RNaseH-like_sf"/>
</dbReference>
<evidence type="ECO:0000313" key="2">
    <source>
        <dbReference type="RefSeq" id="XP_018812974.1"/>
    </source>
</evidence>
<dbReference type="CDD" id="cd06222">
    <property type="entry name" value="RNase_H_like"/>
    <property type="match status" value="1"/>
</dbReference>
<dbReference type="SUPFAM" id="SSF53098">
    <property type="entry name" value="Ribonuclease H-like"/>
    <property type="match status" value="1"/>
</dbReference>
<dbReference type="InterPro" id="IPR053151">
    <property type="entry name" value="RNase_H-like"/>
</dbReference>
<dbReference type="KEGG" id="jre:108985224"/>
<dbReference type="PANTHER" id="PTHR47723:SF19">
    <property type="entry name" value="POLYNUCLEOTIDYL TRANSFERASE, RIBONUCLEASE H-LIKE SUPERFAMILY PROTEIN"/>
    <property type="match status" value="1"/>
</dbReference>
<evidence type="ECO:0000313" key="1">
    <source>
        <dbReference type="Proteomes" id="UP000235220"/>
    </source>
</evidence>
<keyword evidence="1" id="KW-1185">Reference proteome</keyword>
<name>A0A2I4E0Q2_JUGRE</name>
<dbReference type="AlphaFoldDB" id="A0A2I4E0Q2"/>
<dbReference type="GO" id="GO:0004523">
    <property type="term" value="F:RNA-DNA hybrid ribonuclease activity"/>
    <property type="evidence" value="ECO:0007669"/>
    <property type="project" value="InterPro"/>
</dbReference>
<dbReference type="InterPro" id="IPR002156">
    <property type="entry name" value="RNaseH_domain"/>
</dbReference>
<dbReference type="Pfam" id="PF13456">
    <property type="entry name" value="RVT_3"/>
    <property type="match status" value="1"/>
</dbReference>
<dbReference type="PROSITE" id="PS50879">
    <property type="entry name" value="RNASE_H_1"/>
    <property type="match status" value="1"/>
</dbReference>
<dbReference type="OrthoDB" id="1938131at2759"/>
<dbReference type="InterPro" id="IPR036397">
    <property type="entry name" value="RNaseH_sf"/>
</dbReference>
<reference evidence="2" key="1">
    <citation type="submission" date="2025-08" db="UniProtKB">
        <authorList>
            <consortium name="RefSeq"/>
        </authorList>
    </citation>
    <scope>IDENTIFICATION</scope>
    <source>
        <tissue evidence="2">Leaves</tissue>
    </source>
</reference>
<dbReference type="Gene3D" id="3.30.420.10">
    <property type="entry name" value="Ribonuclease H-like superfamily/Ribonuclease H"/>
    <property type="match status" value="1"/>
</dbReference>
<dbReference type="GeneID" id="108985224"/>
<organism evidence="1 2">
    <name type="scientific">Juglans regia</name>
    <name type="common">English walnut</name>
    <dbReference type="NCBI Taxonomy" id="51240"/>
    <lineage>
        <taxon>Eukaryota</taxon>
        <taxon>Viridiplantae</taxon>
        <taxon>Streptophyta</taxon>
        <taxon>Embryophyta</taxon>
        <taxon>Tracheophyta</taxon>
        <taxon>Spermatophyta</taxon>
        <taxon>Magnoliopsida</taxon>
        <taxon>eudicotyledons</taxon>
        <taxon>Gunneridae</taxon>
        <taxon>Pentapetalae</taxon>
        <taxon>rosids</taxon>
        <taxon>fabids</taxon>
        <taxon>Fagales</taxon>
        <taxon>Juglandaceae</taxon>
        <taxon>Juglans</taxon>
    </lineage>
</organism>
<sequence length="202" mass="22922">MGNIMGLLPYIITWRLWNRRCKAHMEGIVESVEHVWRNIKFWVAKISEKLKVGNTLSPPDESILKELNIPSTPGKIKQLKLVRWRRPPVGRHKLNLDGSSRGNPGAAGAGRVIRDASGNLVRAFSVFLGHGNSSFAEFMAVFHGLKIAKSLDLTLIDVELDSSILVNWLKKSEIGLWYLEDYWEELKETMEGMTISISHVFR</sequence>
<protein>
    <submittedName>
        <fullName evidence="2">Uncharacterized protein LOC108985224</fullName>
    </submittedName>
</protein>
<proteinExistence type="predicted"/>
<dbReference type="Proteomes" id="UP000235220">
    <property type="component" value="Chromosome 6"/>
</dbReference>
<dbReference type="RefSeq" id="XP_018812974.1">
    <property type="nucleotide sequence ID" value="XM_018957429.1"/>
</dbReference>
<dbReference type="InterPro" id="IPR044730">
    <property type="entry name" value="RNase_H-like_dom_plant"/>
</dbReference>
<dbReference type="GO" id="GO:0003676">
    <property type="term" value="F:nucleic acid binding"/>
    <property type="evidence" value="ECO:0007669"/>
    <property type="project" value="InterPro"/>
</dbReference>
<dbReference type="Gramene" id="Jr06_02920_p1">
    <property type="protein sequence ID" value="cds.Jr06_02920_p1"/>
    <property type="gene ID" value="Jr06_02920"/>
</dbReference>
<accession>A0A2I4E0Q2</accession>
<dbReference type="PANTHER" id="PTHR47723">
    <property type="entry name" value="OS05G0353850 PROTEIN"/>
    <property type="match status" value="1"/>
</dbReference>
<gene>
    <name evidence="2" type="primary">LOC108985224</name>
</gene>